<dbReference type="OrthoDB" id="2854767at2"/>
<keyword evidence="4 8" id="KW-0812">Transmembrane</keyword>
<evidence type="ECO:0000313" key="10">
    <source>
        <dbReference type="Proteomes" id="UP000175744"/>
    </source>
</evidence>
<dbReference type="SMART" id="SM00793">
    <property type="entry name" value="AgrB"/>
    <property type="match status" value="1"/>
</dbReference>
<accession>A0A1E8EWA8</accession>
<feature type="transmembrane region" description="Helical" evidence="8">
    <location>
        <begin position="110"/>
        <end position="127"/>
    </location>
</feature>
<dbReference type="GO" id="GO:0016020">
    <property type="term" value="C:membrane"/>
    <property type="evidence" value="ECO:0007669"/>
    <property type="project" value="InterPro"/>
</dbReference>
<keyword evidence="7 8" id="KW-0472">Membrane</keyword>
<evidence type="ECO:0000256" key="4">
    <source>
        <dbReference type="ARBA" id="ARBA00022692"/>
    </source>
</evidence>
<protein>
    <submittedName>
        <fullName evidence="9">Accessory protein regulator protein B</fullName>
    </submittedName>
</protein>
<dbReference type="RefSeq" id="WP_070111096.1">
    <property type="nucleotide sequence ID" value="NZ_LZFO01000040.1"/>
</dbReference>
<dbReference type="GO" id="GO:0008233">
    <property type="term" value="F:peptidase activity"/>
    <property type="evidence" value="ECO:0007669"/>
    <property type="project" value="UniProtKB-KW"/>
</dbReference>
<evidence type="ECO:0000256" key="7">
    <source>
        <dbReference type="ARBA" id="ARBA00023136"/>
    </source>
</evidence>
<name>A0A1E8EWA8_9CLOT</name>
<dbReference type="AlphaFoldDB" id="A0A1E8EWA8"/>
<evidence type="ECO:0000256" key="8">
    <source>
        <dbReference type="SAM" id="Phobius"/>
    </source>
</evidence>
<dbReference type="GO" id="GO:0006508">
    <property type="term" value="P:proteolysis"/>
    <property type="evidence" value="ECO:0007669"/>
    <property type="project" value="UniProtKB-KW"/>
</dbReference>
<evidence type="ECO:0000256" key="5">
    <source>
        <dbReference type="ARBA" id="ARBA00022801"/>
    </source>
</evidence>
<organism evidence="9 10">
    <name type="scientific">Clostridium acetireducens DSM 10703</name>
    <dbReference type="NCBI Taxonomy" id="1121290"/>
    <lineage>
        <taxon>Bacteria</taxon>
        <taxon>Bacillati</taxon>
        <taxon>Bacillota</taxon>
        <taxon>Clostridia</taxon>
        <taxon>Eubacteriales</taxon>
        <taxon>Clostridiaceae</taxon>
        <taxon>Clostridium</taxon>
    </lineage>
</organism>
<feature type="transmembrane region" description="Helical" evidence="8">
    <location>
        <begin position="43"/>
        <end position="69"/>
    </location>
</feature>
<sequence>MYLIEKISNKIGIKIALLLKLDKDHEEIITYGAFNLFQILLSIFWIIVFGFIFGVLLESVIILFTISLLRKYSGGVHSNSPNRCIVIGTTVSIVLALMVKKILCYLDVKLIIILTAISFLYSYFTILKYAPVDSPAKPIKKIETKNKFKKTSILILNISIISIIE</sequence>
<dbReference type="GO" id="GO:0009372">
    <property type="term" value="P:quorum sensing"/>
    <property type="evidence" value="ECO:0007669"/>
    <property type="project" value="UniProtKB-KW"/>
</dbReference>
<dbReference type="InterPro" id="IPR006741">
    <property type="entry name" value="AgrB"/>
</dbReference>
<reference evidence="9 10" key="1">
    <citation type="submission" date="2016-06" db="EMBL/GenBank/DDBJ databases">
        <title>Genome sequence of Clostridium acetireducens DSM 10703.</title>
        <authorList>
            <person name="Poehlein A."/>
            <person name="Fluechter S."/>
            <person name="Duerre P."/>
            <person name="Daniel R."/>
        </authorList>
    </citation>
    <scope>NUCLEOTIDE SEQUENCE [LARGE SCALE GENOMIC DNA]</scope>
    <source>
        <strain evidence="9 10">DSM 10703</strain>
    </source>
</reference>
<evidence type="ECO:0000256" key="1">
    <source>
        <dbReference type="ARBA" id="ARBA00022475"/>
    </source>
</evidence>
<gene>
    <name evidence="9" type="primary">agrB</name>
    <name evidence="9" type="ORF">CLOACE_20740</name>
</gene>
<dbReference type="EMBL" id="LZFO01000040">
    <property type="protein sequence ID" value="OFI01557.1"/>
    <property type="molecule type" value="Genomic_DNA"/>
</dbReference>
<evidence type="ECO:0000256" key="3">
    <source>
        <dbReference type="ARBA" id="ARBA00022670"/>
    </source>
</evidence>
<dbReference type="Proteomes" id="UP000175744">
    <property type="component" value="Unassembled WGS sequence"/>
</dbReference>
<evidence type="ECO:0000313" key="9">
    <source>
        <dbReference type="EMBL" id="OFI01557.1"/>
    </source>
</evidence>
<evidence type="ECO:0000256" key="2">
    <source>
        <dbReference type="ARBA" id="ARBA00022654"/>
    </source>
</evidence>
<keyword evidence="2" id="KW-0673">Quorum sensing</keyword>
<keyword evidence="6 8" id="KW-1133">Transmembrane helix</keyword>
<dbReference type="Pfam" id="PF04647">
    <property type="entry name" value="AgrB"/>
    <property type="match status" value="1"/>
</dbReference>
<keyword evidence="1" id="KW-1003">Cell membrane</keyword>
<comment type="caution">
    <text evidence="9">The sequence shown here is derived from an EMBL/GenBank/DDBJ whole genome shotgun (WGS) entry which is preliminary data.</text>
</comment>
<keyword evidence="3" id="KW-0645">Protease</keyword>
<feature type="transmembrane region" description="Helical" evidence="8">
    <location>
        <begin position="81"/>
        <end position="98"/>
    </location>
</feature>
<dbReference type="STRING" id="1121290.CLAOCE_20740"/>
<keyword evidence="5" id="KW-0378">Hydrolase</keyword>
<proteinExistence type="predicted"/>
<evidence type="ECO:0000256" key="6">
    <source>
        <dbReference type="ARBA" id="ARBA00022989"/>
    </source>
</evidence>
<keyword evidence="10" id="KW-1185">Reference proteome</keyword>